<dbReference type="Proteomes" id="UP000773614">
    <property type="component" value="Unassembled WGS sequence"/>
</dbReference>
<accession>A0A964T2J8</accession>
<name>A0A964T2J8_9HYPH</name>
<dbReference type="RefSeq" id="WP_161139651.1">
    <property type="nucleotide sequence ID" value="NZ_SPKJ01000012.1"/>
</dbReference>
<keyword evidence="1" id="KW-0808">Transferase</keyword>
<evidence type="ECO:0000313" key="1">
    <source>
        <dbReference type="EMBL" id="MYZ47303.1"/>
    </source>
</evidence>
<sequence>MSLDAYAFAIPAASIGDAEVDIHFDERYAEQLATWRRDGDLHSWMSALYARKGGRDDEFYLSTVRLNDADLDRLRRDIGRDKLGSDYSETVGGKITDRFIANAKAAISDGMAVVYHGCW</sequence>
<organism evidence="1 2">
    <name type="scientific">Propylenella binzhouense</name>
    <dbReference type="NCBI Taxonomy" id="2555902"/>
    <lineage>
        <taxon>Bacteria</taxon>
        <taxon>Pseudomonadati</taxon>
        <taxon>Pseudomonadota</taxon>
        <taxon>Alphaproteobacteria</taxon>
        <taxon>Hyphomicrobiales</taxon>
        <taxon>Propylenellaceae</taxon>
        <taxon>Propylenella</taxon>
    </lineage>
</organism>
<reference evidence="1" key="1">
    <citation type="submission" date="2019-03" db="EMBL/GenBank/DDBJ databases">
        <title>Afifella sp. nov., isolated from activated sludge.</title>
        <authorList>
            <person name="Li Q."/>
            <person name="Liu Y."/>
        </authorList>
    </citation>
    <scope>NUCLEOTIDE SEQUENCE</scope>
    <source>
        <strain evidence="1">L72</strain>
    </source>
</reference>
<dbReference type="OrthoDB" id="6039430at2"/>
<gene>
    <name evidence="1" type="ORF">E4O86_06200</name>
</gene>
<dbReference type="EMBL" id="SPKJ01000012">
    <property type="protein sequence ID" value="MYZ47303.1"/>
    <property type="molecule type" value="Genomic_DNA"/>
</dbReference>
<keyword evidence="2" id="KW-1185">Reference proteome</keyword>
<keyword evidence="1" id="KW-0418">Kinase</keyword>
<proteinExistence type="predicted"/>
<evidence type="ECO:0000313" key="2">
    <source>
        <dbReference type="Proteomes" id="UP000773614"/>
    </source>
</evidence>
<dbReference type="GO" id="GO:0016301">
    <property type="term" value="F:kinase activity"/>
    <property type="evidence" value="ECO:0007669"/>
    <property type="project" value="UniProtKB-KW"/>
</dbReference>
<dbReference type="AlphaFoldDB" id="A0A964T2J8"/>
<comment type="caution">
    <text evidence="1">The sequence shown here is derived from an EMBL/GenBank/DDBJ whole genome shotgun (WGS) entry which is preliminary data.</text>
</comment>
<protein>
    <submittedName>
        <fullName evidence="1">Phosphoglycerate kinase</fullName>
    </submittedName>
</protein>